<dbReference type="AlphaFoldDB" id="A0A2M9ZP18"/>
<accession>A0A2M9ZP18</accession>
<keyword evidence="4" id="KW-1185">Reference proteome</keyword>
<evidence type="ECO:0000313" key="2">
    <source>
        <dbReference type="EMBL" id="PJZ70835.1"/>
    </source>
</evidence>
<evidence type="ECO:0000313" key="4">
    <source>
        <dbReference type="Proteomes" id="UP000231962"/>
    </source>
</evidence>
<dbReference type="Proteomes" id="UP000231962">
    <property type="component" value="Unassembled WGS sequence"/>
</dbReference>
<proteinExistence type="predicted"/>
<protein>
    <submittedName>
        <fullName evidence="3">Uncharacterized protein</fullName>
    </submittedName>
</protein>
<keyword evidence="1" id="KW-0812">Transmembrane</keyword>
<evidence type="ECO:0000313" key="3">
    <source>
        <dbReference type="EMBL" id="PJZ73731.1"/>
    </source>
</evidence>
<reference evidence="4 5" key="1">
    <citation type="submission" date="2017-07" db="EMBL/GenBank/DDBJ databases">
        <title>Leptospira spp. isolated from tropical soils.</title>
        <authorList>
            <person name="Thibeaux R."/>
            <person name="Iraola G."/>
            <person name="Ferres I."/>
            <person name="Bierque E."/>
            <person name="Girault D."/>
            <person name="Soupe-Gilbert M.-E."/>
            <person name="Picardeau M."/>
            <person name="Goarant C."/>
        </authorList>
    </citation>
    <scope>NUCLEOTIDE SEQUENCE [LARGE SCALE GENOMIC DNA]</scope>
    <source>
        <strain evidence="3 5">FH1-B-B1</strain>
        <strain evidence="2 4">FH1-B-C1</strain>
    </source>
</reference>
<keyword evidence="1" id="KW-0472">Membrane</keyword>
<name>A0A2M9ZP18_9LEPT</name>
<organism evidence="3 5">
    <name type="scientific">Leptospira perolatii</name>
    <dbReference type="NCBI Taxonomy" id="2023191"/>
    <lineage>
        <taxon>Bacteria</taxon>
        <taxon>Pseudomonadati</taxon>
        <taxon>Spirochaetota</taxon>
        <taxon>Spirochaetia</taxon>
        <taxon>Leptospirales</taxon>
        <taxon>Leptospiraceae</taxon>
        <taxon>Leptospira</taxon>
    </lineage>
</organism>
<feature type="transmembrane region" description="Helical" evidence="1">
    <location>
        <begin position="97"/>
        <end position="114"/>
    </location>
</feature>
<sequence length="129" mass="14142">MTHSQKIAALVGPGILVTTITETVNSHIWAGNTAAGIHFNGTVLFVAGLALVRSHNLWVRGWPTLLTLTGWFILSLGLFRMIAPELQLKAAQTPSEWLLPSITPMIMVGLYLTYKAYWPSGKTSPNLDR</sequence>
<dbReference type="EMBL" id="NPDZ01000003">
    <property type="protein sequence ID" value="PJZ73731.1"/>
    <property type="molecule type" value="Genomic_DNA"/>
</dbReference>
<dbReference type="EMBL" id="NPDY01000002">
    <property type="protein sequence ID" value="PJZ70835.1"/>
    <property type="molecule type" value="Genomic_DNA"/>
</dbReference>
<evidence type="ECO:0000256" key="1">
    <source>
        <dbReference type="SAM" id="Phobius"/>
    </source>
</evidence>
<feature type="transmembrane region" description="Helical" evidence="1">
    <location>
        <begin position="33"/>
        <end position="52"/>
    </location>
</feature>
<evidence type="ECO:0000313" key="5">
    <source>
        <dbReference type="Proteomes" id="UP000231990"/>
    </source>
</evidence>
<comment type="caution">
    <text evidence="3">The sequence shown here is derived from an EMBL/GenBank/DDBJ whole genome shotgun (WGS) entry which is preliminary data.</text>
</comment>
<gene>
    <name evidence="2" type="ORF">CH360_04810</name>
    <name evidence="3" type="ORF">CH373_06080</name>
</gene>
<feature type="transmembrane region" description="Helical" evidence="1">
    <location>
        <begin position="64"/>
        <end position="82"/>
    </location>
</feature>
<keyword evidence="1" id="KW-1133">Transmembrane helix</keyword>
<dbReference type="Proteomes" id="UP000231990">
    <property type="component" value="Unassembled WGS sequence"/>
</dbReference>